<dbReference type="Pfam" id="PF17215">
    <property type="entry name" value="Rrp44_S1"/>
    <property type="match status" value="1"/>
</dbReference>
<dbReference type="Pfam" id="PF17849">
    <property type="entry name" value="OB_Dis3"/>
    <property type="match status" value="1"/>
</dbReference>
<evidence type="ECO:0000259" key="13">
    <source>
        <dbReference type="SMART" id="SM00670"/>
    </source>
</evidence>
<comment type="caution">
    <text evidence="15">The sequence shown here is derived from an EMBL/GenBank/DDBJ whole genome shotgun (WGS) entry which is preliminary data.</text>
</comment>
<dbReference type="GO" id="GO:0000175">
    <property type="term" value="F:3'-5'-RNA exonuclease activity"/>
    <property type="evidence" value="ECO:0007669"/>
    <property type="project" value="TreeGrafter"/>
</dbReference>
<evidence type="ECO:0000259" key="14">
    <source>
        <dbReference type="SMART" id="SM00955"/>
    </source>
</evidence>
<dbReference type="FunFam" id="2.40.50.140:FF:000193">
    <property type="entry name" value="Exosome complex exonuclease RRP44 homolog A"/>
    <property type="match status" value="1"/>
</dbReference>
<dbReference type="EMBL" id="CM031831">
    <property type="protein sequence ID" value="KAG6701725.1"/>
    <property type="molecule type" value="Genomic_DNA"/>
</dbReference>
<accession>A0A922EEX4</accession>
<dbReference type="CDD" id="cd09862">
    <property type="entry name" value="PIN_Rrp44-like"/>
    <property type="match status" value="1"/>
</dbReference>
<evidence type="ECO:0000256" key="8">
    <source>
        <dbReference type="ARBA" id="ARBA00022839"/>
    </source>
</evidence>
<comment type="subcellular location">
    <subcellularLocation>
        <location evidence="2">Nucleus</location>
    </subcellularLocation>
</comment>
<dbReference type="SMART" id="SM00670">
    <property type="entry name" value="PINc"/>
    <property type="match status" value="1"/>
</dbReference>
<dbReference type="InterPro" id="IPR050180">
    <property type="entry name" value="RNR_Ribonuclease"/>
</dbReference>
<keyword evidence="7" id="KW-0271">Exosome</keyword>
<protein>
    <recommendedName>
        <fullName evidence="17">Exosome complex exonuclease RRP44 homolog A</fullName>
    </recommendedName>
</protein>
<dbReference type="Pfam" id="PF17216">
    <property type="entry name" value="Rrp44_CSD1"/>
    <property type="match status" value="1"/>
</dbReference>
<dbReference type="FunFam" id="2.40.50.690:FF:000006">
    <property type="entry name" value="Exosome complex exonuclease RRP44 homolog A"/>
    <property type="match status" value="1"/>
</dbReference>
<dbReference type="GO" id="GO:0016075">
    <property type="term" value="P:rRNA catabolic process"/>
    <property type="evidence" value="ECO:0007669"/>
    <property type="project" value="TreeGrafter"/>
</dbReference>
<dbReference type="InterPro" id="IPR001900">
    <property type="entry name" value="RNase_II/R"/>
</dbReference>
<dbReference type="Pfam" id="PF13638">
    <property type="entry name" value="PIN_4"/>
    <property type="match status" value="1"/>
</dbReference>
<evidence type="ECO:0000256" key="12">
    <source>
        <dbReference type="RuleBase" id="RU003901"/>
    </source>
</evidence>
<keyword evidence="6" id="KW-0378">Hydrolase</keyword>
<sequence>MLHSKTFVKKTRGGKVNKQVREHYLRDDIYCGAPICKVCDSSAARLSPSASTILIVDTNVVLHQIDLLENSAIDDVVMLSIVLEEVKNKNMSVYNRVRALCSNSMRRFFVFANENHKDTFVKEMNKESKNDRNDRAIRVAAQWYQNHLGGAARVLLITNDRENKRKAIEEGISAETIESYVKSLDQPNLLDLLVQPASEDLNMEEVEDLRPSKRKVIYAEHKPMSEITSGLHRGIYHQGKLRVNRYNPFEAYVGSESIGDEIIIYGRANMNRAFDGDIVAVELLPQDQWYEEKSLSIADEEDGEEYVHLVPNSADDAPRTTNVVQGSAGDTKVVSSRPSGFVVGIIKRNWHSYCGSLEPMPMPAGSGGTAHALFVSKDRRIPKIRIQTRQLENLLDKRIIVVVDSWDHLSRYPSGHYVRTIGEIGDRDTESEVVLIENDINSRPFSSQVLACLPSLPWSVSSEDLANPIRQDLRHLRVFSVDPPGCKDIDDALHCITLPNGNFEVGVHIADVTNFVLPGTPLDDEATQRGTSVYLVERRIDMLPKPLTEDICSLRADVERLAFSVIWLPKFQEMTSEAEIISTRYTKSVIKSSAAMSYIEAQARMDDSRLMDPLTTELRSMNTLAKIMRLKRIERGALTLASAEVKFQIDTETHDPLDIGMYQIREANQMVEEFMLAANVSVAEKILKHFPVFSLLRRHPSPTREMLEPLLRTAAAVGLNLDVSSSKALADSLDHAVGDDPYFNKLIRILATRCMTQAVYFCSGDLSPQEYHHYGLAAPLYTHFTSPIRRYADVIVHRLLAASLEIYKLPSIFQDRPQLTSIADNLNYRHRNAQMAGRASVELHTLIYFRKRPTDTEARIVKIRANGFIVFVPKYGIEGPVYLAPRSEKGGGEWFVDEQQQKIKKMDGSLSFSVLQTIRIHMEVVEPQPNRPKLQLTLI</sequence>
<dbReference type="InterPro" id="IPR041505">
    <property type="entry name" value="Dis3_CSD2"/>
</dbReference>
<dbReference type="Pfam" id="PF00773">
    <property type="entry name" value="RNB"/>
    <property type="match status" value="1"/>
</dbReference>
<dbReference type="GO" id="GO:0003723">
    <property type="term" value="F:RNA binding"/>
    <property type="evidence" value="ECO:0007669"/>
    <property type="project" value="UniProtKB-KW"/>
</dbReference>
<dbReference type="Proteomes" id="UP000811246">
    <property type="component" value="Chromosome 7"/>
</dbReference>
<proteinExistence type="inferred from homology"/>
<evidence type="ECO:0000256" key="5">
    <source>
        <dbReference type="ARBA" id="ARBA00022722"/>
    </source>
</evidence>
<dbReference type="InterPro" id="IPR022966">
    <property type="entry name" value="RNase_II/R_CS"/>
</dbReference>
<keyword evidence="10" id="KW-0694">RNA-binding</keyword>
<dbReference type="GO" id="GO:0006364">
    <property type="term" value="P:rRNA processing"/>
    <property type="evidence" value="ECO:0007669"/>
    <property type="project" value="UniProtKB-KW"/>
</dbReference>
<evidence type="ECO:0000256" key="9">
    <source>
        <dbReference type="ARBA" id="ARBA00022842"/>
    </source>
</evidence>
<dbReference type="FunFam" id="2.40.50.700:FF:000004">
    <property type="entry name" value="Exosome complex exonuclease RRP44 homolog A"/>
    <property type="match status" value="1"/>
</dbReference>
<comment type="cofactor">
    <cofactor evidence="1">
        <name>Mg(2+)</name>
        <dbReference type="ChEBI" id="CHEBI:18420"/>
    </cofactor>
</comment>
<evidence type="ECO:0000256" key="11">
    <source>
        <dbReference type="ARBA" id="ARBA00023242"/>
    </source>
</evidence>
<evidence type="ECO:0000256" key="3">
    <source>
        <dbReference type="ARBA" id="ARBA00005785"/>
    </source>
</evidence>
<keyword evidence="8" id="KW-0269">Exonuclease</keyword>
<dbReference type="InterPro" id="IPR033770">
    <property type="entry name" value="RRP44_S1"/>
</dbReference>
<evidence type="ECO:0000256" key="6">
    <source>
        <dbReference type="ARBA" id="ARBA00022801"/>
    </source>
</evidence>
<feature type="domain" description="RNB" evidence="14">
    <location>
        <begin position="470"/>
        <end position="806"/>
    </location>
</feature>
<dbReference type="PANTHER" id="PTHR23355:SF35">
    <property type="entry name" value="EXOSOME COMPLEX EXONUCLEASE RRP44"/>
    <property type="match status" value="1"/>
</dbReference>
<dbReference type="FunFam" id="3.40.50.1010:FF:000038">
    <property type="entry name" value="Exosome complex exonuclease RRP44"/>
    <property type="match status" value="1"/>
</dbReference>
<dbReference type="InterPro" id="IPR002716">
    <property type="entry name" value="PIN_dom"/>
</dbReference>
<keyword evidence="4" id="KW-0698">rRNA processing</keyword>
<evidence type="ECO:0000256" key="7">
    <source>
        <dbReference type="ARBA" id="ARBA00022835"/>
    </source>
</evidence>
<dbReference type="GO" id="GO:0004519">
    <property type="term" value="F:endonuclease activity"/>
    <property type="evidence" value="ECO:0007669"/>
    <property type="project" value="TreeGrafter"/>
</dbReference>
<organism evidence="15 16">
    <name type="scientific">Carya illinoinensis</name>
    <name type="common">Pecan</name>
    <dbReference type="NCBI Taxonomy" id="32201"/>
    <lineage>
        <taxon>Eukaryota</taxon>
        <taxon>Viridiplantae</taxon>
        <taxon>Streptophyta</taxon>
        <taxon>Embryophyta</taxon>
        <taxon>Tracheophyta</taxon>
        <taxon>Spermatophyta</taxon>
        <taxon>Magnoliopsida</taxon>
        <taxon>eudicotyledons</taxon>
        <taxon>Gunneridae</taxon>
        <taxon>Pentapetalae</taxon>
        <taxon>rosids</taxon>
        <taxon>fabids</taxon>
        <taxon>Fagales</taxon>
        <taxon>Juglandaceae</taxon>
        <taxon>Carya</taxon>
    </lineage>
</organism>
<reference evidence="15" key="1">
    <citation type="submission" date="2021-01" db="EMBL/GenBank/DDBJ databases">
        <authorList>
            <person name="Lovell J.T."/>
            <person name="Bentley N."/>
            <person name="Bhattarai G."/>
            <person name="Jenkins J.W."/>
            <person name="Sreedasyam A."/>
            <person name="Alarcon Y."/>
            <person name="Bock C."/>
            <person name="Boston L."/>
            <person name="Carlson J."/>
            <person name="Cervantes K."/>
            <person name="Clermont K."/>
            <person name="Krom N."/>
            <person name="Kubenka K."/>
            <person name="Mamidi S."/>
            <person name="Mattison C."/>
            <person name="Monteros M."/>
            <person name="Pisani C."/>
            <person name="Plott C."/>
            <person name="Rajasekar S."/>
            <person name="Rhein H.S."/>
            <person name="Rohla C."/>
            <person name="Song M."/>
            <person name="Hilaire R.S."/>
            <person name="Shu S."/>
            <person name="Wells L."/>
            <person name="Wang X."/>
            <person name="Webber J."/>
            <person name="Heerema R.J."/>
            <person name="Klein P."/>
            <person name="Conner P."/>
            <person name="Grauke L."/>
            <person name="Grimwood J."/>
            <person name="Schmutz J."/>
            <person name="Randall J.J."/>
        </authorList>
    </citation>
    <scope>NUCLEOTIDE SEQUENCE</scope>
    <source>
        <tissue evidence="15">Leaf</tissue>
    </source>
</reference>
<evidence type="ECO:0000256" key="10">
    <source>
        <dbReference type="ARBA" id="ARBA00022884"/>
    </source>
</evidence>
<feature type="domain" description="PIN" evidence="13">
    <location>
        <begin position="52"/>
        <end position="165"/>
    </location>
</feature>
<evidence type="ECO:0000256" key="2">
    <source>
        <dbReference type="ARBA" id="ARBA00004123"/>
    </source>
</evidence>
<dbReference type="GO" id="GO:0071031">
    <property type="term" value="P:nuclear mRNA surveillance of mRNA 3'-end processing"/>
    <property type="evidence" value="ECO:0007669"/>
    <property type="project" value="TreeGrafter"/>
</dbReference>
<keyword evidence="5" id="KW-0540">Nuclease</keyword>
<dbReference type="InterPro" id="IPR033771">
    <property type="entry name" value="Rrp44_CSD1"/>
</dbReference>
<comment type="similarity">
    <text evidence="3 12">Belongs to the RNR ribonuclease family.</text>
</comment>
<dbReference type="GO" id="GO:0000176">
    <property type="term" value="C:nuclear exosome (RNase complex)"/>
    <property type="evidence" value="ECO:0007669"/>
    <property type="project" value="TreeGrafter"/>
</dbReference>
<keyword evidence="9" id="KW-0460">Magnesium</keyword>
<evidence type="ECO:0000313" key="16">
    <source>
        <dbReference type="Proteomes" id="UP000811246"/>
    </source>
</evidence>
<name>A0A922EEX4_CARIL</name>
<evidence type="ECO:0000256" key="4">
    <source>
        <dbReference type="ARBA" id="ARBA00022552"/>
    </source>
</evidence>
<evidence type="ECO:0000313" key="15">
    <source>
        <dbReference type="EMBL" id="KAG6701725.1"/>
    </source>
</evidence>
<dbReference type="AlphaFoldDB" id="A0A922EEX4"/>
<dbReference type="PANTHER" id="PTHR23355">
    <property type="entry name" value="RIBONUCLEASE"/>
    <property type="match status" value="1"/>
</dbReference>
<gene>
    <name evidence="15" type="ORF">I3842_07G001100</name>
</gene>
<dbReference type="PROSITE" id="PS01175">
    <property type="entry name" value="RIBONUCLEASE_II"/>
    <property type="match status" value="1"/>
</dbReference>
<dbReference type="SMART" id="SM00955">
    <property type="entry name" value="RNB"/>
    <property type="match status" value="1"/>
</dbReference>
<evidence type="ECO:0008006" key="17">
    <source>
        <dbReference type="Google" id="ProtNLM"/>
    </source>
</evidence>
<keyword evidence="11" id="KW-0539">Nucleus</keyword>
<evidence type="ECO:0000256" key="1">
    <source>
        <dbReference type="ARBA" id="ARBA00001946"/>
    </source>
</evidence>
<dbReference type="GO" id="GO:0000177">
    <property type="term" value="C:cytoplasmic exosome (RNase complex)"/>
    <property type="evidence" value="ECO:0007669"/>
    <property type="project" value="TreeGrafter"/>
</dbReference>